<dbReference type="EMBL" id="CP015840">
    <property type="protein sequence ID" value="ANG66301.1"/>
    <property type="molecule type" value="Genomic_DNA"/>
</dbReference>
<accession>A0A173DZE8</accession>
<dbReference type="KEGG" id="cgz:M787_003125"/>
<name>A0A173DZE8_9CHLA</name>
<protein>
    <submittedName>
        <fullName evidence="1">Uncharacterized protein</fullName>
    </submittedName>
</protein>
<evidence type="ECO:0000313" key="2">
    <source>
        <dbReference type="Proteomes" id="UP000019147"/>
    </source>
</evidence>
<organism evidence="1 2">
    <name type="scientific">Chlamydia gallinacea 08-1274/3</name>
    <dbReference type="NCBI Taxonomy" id="1143323"/>
    <lineage>
        <taxon>Bacteria</taxon>
        <taxon>Pseudomonadati</taxon>
        <taxon>Chlamydiota</taxon>
        <taxon>Chlamydiia</taxon>
        <taxon>Chlamydiales</taxon>
        <taxon>Chlamydiaceae</taxon>
        <taxon>Chlamydia/Chlamydophila group</taxon>
        <taxon>Chlamydia</taxon>
    </lineage>
</organism>
<proteinExistence type="predicted"/>
<reference evidence="1 2" key="1">
    <citation type="journal article" date="2014" name="Syst. Appl. Microbiol.">
        <title>Evidence for the existence of two new members of the family Chlamydiaceae and proposal of Chlamydia avium sp. nov. and Chlamydia gallinacea sp. nov.</title>
        <authorList>
            <person name="Sachse K."/>
            <person name="Laroucau K."/>
            <person name="Riege K."/>
            <person name="Wehner S."/>
            <person name="Dilcher M."/>
            <person name="Creasy H.H."/>
            <person name="Weidmann M."/>
            <person name="Myers G."/>
            <person name="Vorimore F."/>
            <person name="Vicari N."/>
            <person name="Magnino S."/>
            <person name="Liebler-Tenorio E."/>
            <person name="Ruettger A."/>
            <person name="Bavoil P.M."/>
            <person name="Hufert F.T."/>
            <person name="Rossello-Mora R."/>
            <person name="Marz M."/>
        </authorList>
    </citation>
    <scope>NUCLEOTIDE SEQUENCE [LARGE SCALE GENOMIC DNA]</scope>
    <source>
        <strain evidence="1 2">08-1274/3</strain>
    </source>
</reference>
<dbReference type="STRING" id="1143323.M787_003125"/>
<dbReference type="AlphaFoldDB" id="A0A173DZE8"/>
<gene>
    <name evidence="1" type="ORF">M787_003125</name>
</gene>
<sequence length="60" mass="7111">MIFFFLFFSLAVLHKLQCRIYVFTLSLLGILNAKIFFMDIELIRKFPLSHREIGNRGIMS</sequence>
<evidence type="ECO:0000313" key="1">
    <source>
        <dbReference type="EMBL" id="ANG66301.1"/>
    </source>
</evidence>
<dbReference type="Proteomes" id="UP000019147">
    <property type="component" value="Chromosome"/>
</dbReference>